<feature type="compositionally biased region" description="Basic and acidic residues" evidence="1">
    <location>
        <begin position="387"/>
        <end position="398"/>
    </location>
</feature>
<evidence type="ECO:0000313" key="2">
    <source>
        <dbReference type="EMBL" id="KAE8239424.1"/>
    </source>
</evidence>
<gene>
    <name evidence="2" type="ORF">A4X13_0g8212</name>
</gene>
<evidence type="ECO:0000313" key="3">
    <source>
        <dbReference type="Proteomes" id="UP000077521"/>
    </source>
</evidence>
<feature type="compositionally biased region" description="Polar residues" evidence="1">
    <location>
        <begin position="78"/>
        <end position="105"/>
    </location>
</feature>
<feature type="region of interest" description="Disordered" evidence="1">
    <location>
        <begin position="373"/>
        <end position="410"/>
    </location>
</feature>
<feature type="region of interest" description="Disordered" evidence="1">
    <location>
        <begin position="1"/>
        <end position="212"/>
    </location>
</feature>
<feature type="compositionally biased region" description="Acidic residues" evidence="1">
    <location>
        <begin position="327"/>
        <end position="338"/>
    </location>
</feature>
<feature type="compositionally biased region" description="Basic and acidic residues" evidence="1">
    <location>
        <begin position="34"/>
        <end position="43"/>
    </location>
</feature>
<protein>
    <submittedName>
        <fullName evidence="2">Uncharacterized protein</fullName>
    </submittedName>
</protein>
<name>A0A8T8SFZ3_9BASI</name>
<feature type="compositionally biased region" description="Acidic residues" evidence="1">
    <location>
        <begin position="630"/>
        <end position="647"/>
    </location>
</feature>
<evidence type="ECO:0000256" key="1">
    <source>
        <dbReference type="SAM" id="MobiDB-lite"/>
    </source>
</evidence>
<comment type="caution">
    <text evidence="2">The sequence shown here is derived from an EMBL/GenBank/DDBJ whole genome shotgun (WGS) entry which is preliminary data.</text>
</comment>
<feature type="region of interest" description="Disordered" evidence="1">
    <location>
        <begin position="446"/>
        <end position="526"/>
    </location>
</feature>
<feature type="compositionally biased region" description="Basic and acidic residues" evidence="1">
    <location>
        <begin position="487"/>
        <end position="496"/>
    </location>
</feature>
<accession>A0A8T8SFZ3</accession>
<feature type="compositionally biased region" description="Basic residues" evidence="1">
    <location>
        <begin position="125"/>
        <end position="137"/>
    </location>
</feature>
<dbReference type="Proteomes" id="UP000077521">
    <property type="component" value="Unassembled WGS sequence"/>
</dbReference>
<feature type="compositionally biased region" description="Acidic residues" evidence="1">
    <location>
        <begin position="307"/>
        <end position="320"/>
    </location>
</feature>
<keyword evidence="3" id="KW-1185">Reference proteome</keyword>
<reference evidence="2" key="1">
    <citation type="submission" date="2016-04" db="EMBL/GenBank/DDBJ databases">
        <authorList>
            <person name="Nguyen H.D."/>
            <person name="Samba Siva P."/>
            <person name="Cullis J."/>
            <person name="Levesque C.A."/>
            <person name="Hambleton S."/>
        </authorList>
    </citation>
    <scope>NUCLEOTIDE SEQUENCE</scope>
    <source>
        <strain evidence="2">DAOMC 236416</strain>
    </source>
</reference>
<reference evidence="2" key="2">
    <citation type="journal article" date="2019" name="IMA Fungus">
        <title>Genome sequencing and comparison of five Tilletia species to identify candidate genes for the detection of regulated species infecting wheat.</title>
        <authorList>
            <person name="Nguyen H.D.T."/>
            <person name="Sultana T."/>
            <person name="Kesanakurti P."/>
            <person name="Hambleton S."/>
        </authorList>
    </citation>
    <scope>NUCLEOTIDE SEQUENCE</scope>
    <source>
        <strain evidence="2">DAOMC 236416</strain>
    </source>
</reference>
<dbReference type="AlphaFoldDB" id="A0A8T8SFZ3"/>
<proteinExistence type="predicted"/>
<dbReference type="EMBL" id="LWDF02001318">
    <property type="protein sequence ID" value="KAE8239424.1"/>
    <property type="molecule type" value="Genomic_DNA"/>
</dbReference>
<sequence length="709" mass="77647">MTQSTASRNARNRRKKAKRAMETASEAQTQSQDKPQEQGDLKAEQGTAHTGSVPQEDVAPTNPVNPEIDDQLRHESEIATSTEQAELPSASSSRATLIPSSSTRTLFDPAELKALTSKAKVARMVGKRRVGAARPRPRHVEDEVEVNPTQASGAKQQGEDIGRAGPGQGSSSEQRKRWKRVNATMGADIAAPPPPGPAHEIGTEGRTPYFDSQDIPSARILEPRGTFPHQRMQEHARMTHQQALDELNFLNAESTRAFTTLPRQGGGAGGGGGYTLFQQSSLDQLRSVMDQIDNSQLSGGRFREVTPEGEEAEIDQDEVDLDSRDWVDEEGEDELGEEYDEDANLLSLSRQQKALRAYAARKGRGDLVEGMKIQTIHRGRSPTIRPRNRDDAGKEGGQHAEGATHGGQRQFENMLPGFLKSAKESDAYSRGADLLERHMQQIRITPASAQDARSRASMLPSQPVGQDHGGAERSSGSVREQKRRRRDTSEAEERGEGGGGADIETNGSRPILIPTSTASSRHEHQQREGFFKRHGFIPASHLTREQAAVEEEYAYLRAQQRALETASVITQGVRMQQQRQQQEAAQRSDSSQNEAGQMAQLDIADAVAQAMAQSSAEVWAAHEQAHGEAYDNDDDEDSDSGDPDDDGRNELGGSSLFFSGTETRDEDDQDGRSMCAELHDGWMSASAPDVYDWTTNPVLADESFLQAQR</sequence>
<feature type="non-terminal residue" evidence="2">
    <location>
        <position position="1"/>
    </location>
</feature>
<organism evidence="2 3">
    <name type="scientific">Tilletia indica</name>
    <dbReference type="NCBI Taxonomy" id="43049"/>
    <lineage>
        <taxon>Eukaryota</taxon>
        <taxon>Fungi</taxon>
        <taxon>Dikarya</taxon>
        <taxon>Basidiomycota</taxon>
        <taxon>Ustilaginomycotina</taxon>
        <taxon>Exobasidiomycetes</taxon>
        <taxon>Tilletiales</taxon>
        <taxon>Tilletiaceae</taxon>
        <taxon>Tilletia</taxon>
    </lineage>
</organism>
<feature type="region of interest" description="Disordered" evidence="1">
    <location>
        <begin position="299"/>
        <end position="338"/>
    </location>
</feature>
<feature type="region of interest" description="Disordered" evidence="1">
    <location>
        <begin position="626"/>
        <end position="676"/>
    </location>
</feature>